<accession>V5WEB3</accession>
<organism evidence="1 2">
    <name type="scientific">Salinispira pacifica</name>
    <dbReference type="NCBI Taxonomy" id="1307761"/>
    <lineage>
        <taxon>Bacteria</taxon>
        <taxon>Pseudomonadati</taxon>
        <taxon>Spirochaetota</taxon>
        <taxon>Spirochaetia</taxon>
        <taxon>Spirochaetales</taxon>
        <taxon>Spirochaetaceae</taxon>
        <taxon>Salinispira</taxon>
    </lineage>
</organism>
<evidence type="ECO:0000313" key="2">
    <source>
        <dbReference type="Proteomes" id="UP000018680"/>
    </source>
</evidence>
<dbReference type="RefSeq" id="WP_024267074.1">
    <property type="nucleotide sequence ID" value="NC_023035.1"/>
</dbReference>
<sequence length="66" mass="7996">MEKGIFYVRVLTDQIPQAQREKLAFRDERNYVVLSIDREKNRMLLPDDHNKMIWMPMSVLRFVKVS</sequence>
<dbReference type="Proteomes" id="UP000018680">
    <property type="component" value="Chromosome"/>
</dbReference>
<name>V5WEB3_9SPIO</name>
<keyword evidence="2" id="KW-1185">Reference proteome</keyword>
<dbReference type="KEGG" id="slr:L21SP2_0718"/>
<evidence type="ECO:0000313" key="1">
    <source>
        <dbReference type="EMBL" id="AHC14143.1"/>
    </source>
</evidence>
<dbReference type="AlphaFoldDB" id="V5WEB3"/>
<dbReference type="HOGENOM" id="CLU_2828732_0_0_12"/>
<dbReference type="EMBL" id="CP006939">
    <property type="protein sequence ID" value="AHC14143.1"/>
    <property type="molecule type" value="Genomic_DNA"/>
</dbReference>
<reference evidence="1 2" key="1">
    <citation type="journal article" date="2015" name="Stand. Genomic Sci.">
        <title>Complete genome sequence and description of Salinispira pacifica gen. nov., sp. nov., a novel spirochaete isolated form a hypersaline microbial mat.</title>
        <authorList>
            <person name="Ben Hania W."/>
            <person name="Joseph M."/>
            <person name="Schumann P."/>
            <person name="Bunk B."/>
            <person name="Fiebig A."/>
            <person name="Sproer C."/>
            <person name="Klenk H.P."/>
            <person name="Fardeau M.L."/>
            <person name="Spring S."/>
        </authorList>
    </citation>
    <scope>NUCLEOTIDE SEQUENCE [LARGE SCALE GENOMIC DNA]</scope>
    <source>
        <strain evidence="1 2">L21-RPul-D2</strain>
    </source>
</reference>
<dbReference type="OrthoDB" id="9876133at2"/>
<proteinExistence type="predicted"/>
<protein>
    <submittedName>
        <fullName evidence="1">Uncharacterized protein</fullName>
    </submittedName>
</protein>
<gene>
    <name evidence="1" type="ORF">L21SP2_0718</name>
</gene>
<dbReference type="STRING" id="1307761.L21SP2_0718"/>